<sequence>MHLADITRSTGYTREHIRRILRAHGIEGDR</sequence>
<evidence type="ECO:0000313" key="2">
    <source>
        <dbReference type="Proteomes" id="UP000295680"/>
    </source>
</evidence>
<dbReference type="AlphaFoldDB" id="A0A4R2JC82"/>
<protein>
    <submittedName>
        <fullName evidence="1">Uncharacterized protein</fullName>
    </submittedName>
</protein>
<evidence type="ECO:0000313" key="1">
    <source>
        <dbReference type="EMBL" id="TCO57151.1"/>
    </source>
</evidence>
<dbReference type="EMBL" id="SLWS01000006">
    <property type="protein sequence ID" value="TCO57151.1"/>
    <property type="molecule type" value="Genomic_DNA"/>
</dbReference>
<proteinExistence type="predicted"/>
<organism evidence="1 2">
    <name type="scientific">Actinocrispum wychmicini</name>
    <dbReference type="NCBI Taxonomy" id="1213861"/>
    <lineage>
        <taxon>Bacteria</taxon>
        <taxon>Bacillati</taxon>
        <taxon>Actinomycetota</taxon>
        <taxon>Actinomycetes</taxon>
        <taxon>Pseudonocardiales</taxon>
        <taxon>Pseudonocardiaceae</taxon>
        <taxon>Actinocrispum</taxon>
    </lineage>
</organism>
<accession>A0A4R2JC82</accession>
<name>A0A4R2JC82_9PSEU</name>
<keyword evidence="2" id="KW-1185">Reference proteome</keyword>
<gene>
    <name evidence="1" type="ORF">EV192_106628</name>
</gene>
<comment type="caution">
    <text evidence="1">The sequence shown here is derived from an EMBL/GenBank/DDBJ whole genome shotgun (WGS) entry which is preliminary data.</text>
</comment>
<dbReference type="Proteomes" id="UP000295680">
    <property type="component" value="Unassembled WGS sequence"/>
</dbReference>
<reference evidence="1 2" key="1">
    <citation type="submission" date="2019-03" db="EMBL/GenBank/DDBJ databases">
        <title>Genomic Encyclopedia of Type Strains, Phase IV (KMG-IV): sequencing the most valuable type-strain genomes for metagenomic binning, comparative biology and taxonomic classification.</title>
        <authorList>
            <person name="Goeker M."/>
        </authorList>
    </citation>
    <scope>NUCLEOTIDE SEQUENCE [LARGE SCALE GENOMIC DNA]</scope>
    <source>
        <strain evidence="1 2">DSM 45934</strain>
    </source>
</reference>